<proteinExistence type="predicted"/>
<dbReference type="Pfam" id="PF13456">
    <property type="entry name" value="RVT_3"/>
    <property type="match status" value="1"/>
</dbReference>
<evidence type="ECO:0000313" key="2">
    <source>
        <dbReference type="EMBL" id="PCK21096.1"/>
    </source>
</evidence>
<dbReference type="PROSITE" id="PS50879">
    <property type="entry name" value="RNASE_H_1"/>
    <property type="match status" value="1"/>
</dbReference>
<dbReference type="Gene3D" id="3.30.420.10">
    <property type="entry name" value="Ribonuclease H-like superfamily/Ribonuclease H"/>
    <property type="match status" value="1"/>
</dbReference>
<dbReference type="GO" id="GO:0004523">
    <property type="term" value="F:RNA-DNA hybrid ribonuclease activity"/>
    <property type="evidence" value="ECO:0007669"/>
    <property type="project" value="InterPro"/>
</dbReference>
<dbReference type="PANTHER" id="PTHR46387">
    <property type="entry name" value="POLYNUCLEOTIDYL TRANSFERASE, RIBONUCLEASE H-LIKE SUPERFAMILY PROTEIN"/>
    <property type="match status" value="1"/>
</dbReference>
<dbReference type="EMBL" id="NKHG01000070">
    <property type="protein sequence ID" value="PCK21096.1"/>
    <property type="molecule type" value="Genomic_DNA"/>
</dbReference>
<dbReference type="NCBIfam" id="NF005822">
    <property type="entry name" value="PRK07708.1"/>
    <property type="match status" value="1"/>
</dbReference>
<evidence type="ECO:0000313" key="3">
    <source>
        <dbReference type="Proteomes" id="UP000228754"/>
    </source>
</evidence>
<dbReference type="SUPFAM" id="SSF53098">
    <property type="entry name" value="Ribonuclease H-like"/>
    <property type="match status" value="1"/>
</dbReference>
<gene>
    <name evidence="2" type="ORF">CEY02_09820</name>
</gene>
<sequence length="223" mass="25478">MKLRAHYTMKVKSIGSIAFFQEDWMELKEALLFAKHIDKKEPQSLLSFEDEKGAMWSLKELEKLKEELQLEPDQLQVYFDASFRKETGASGLGVVVYYKLGEDAYRLRKNQPFQGTTNNEAEYAALYEAVKALKELGAGRNSVTIKGDSLVVMNQLKGEWPCYDDVHNRWLDRIDAALKELKLTPTYEVIDRKQNGEADQLARKILADVPIESKLKLEADGAE</sequence>
<dbReference type="PANTHER" id="PTHR46387:SF2">
    <property type="entry name" value="RIBONUCLEASE HI"/>
    <property type="match status" value="1"/>
</dbReference>
<dbReference type="AlphaFoldDB" id="A0A2A5IVF4"/>
<dbReference type="OrthoDB" id="2680098at2"/>
<dbReference type="InterPro" id="IPR002156">
    <property type="entry name" value="RNaseH_domain"/>
</dbReference>
<name>A0A2A5IVF4_BACPU</name>
<dbReference type="InterPro" id="IPR012337">
    <property type="entry name" value="RNaseH-like_sf"/>
</dbReference>
<evidence type="ECO:0000259" key="1">
    <source>
        <dbReference type="PROSITE" id="PS50879"/>
    </source>
</evidence>
<feature type="domain" description="RNase H type-1" evidence="1">
    <location>
        <begin position="71"/>
        <end position="207"/>
    </location>
</feature>
<protein>
    <recommendedName>
        <fullName evidence="1">RNase H type-1 domain-containing protein</fullName>
    </recommendedName>
</protein>
<organism evidence="2 3">
    <name type="scientific">Bacillus pumilus</name>
    <name type="common">Bacillus mesentericus</name>
    <dbReference type="NCBI Taxonomy" id="1408"/>
    <lineage>
        <taxon>Bacteria</taxon>
        <taxon>Bacillati</taxon>
        <taxon>Bacillota</taxon>
        <taxon>Bacilli</taxon>
        <taxon>Bacillales</taxon>
        <taxon>Bacillaceae</taxon>
        <taxon>Bacillus</taxon>
    </lineage>
</organism>
<dbReference type="CDD" id="cd09279">
    <property type="entry name" value="RNase_HI_like"/>
    <property type="match status" value="1"/>
</dbReference>
<accession>A0A2A5IVF4</accession>
<comment type="caution">
    <text evidence="2">The sequence shown here is derived from an EMBL/GenBank/DDBJ whole genome shotgun (WGS) entry which is preliminary data.</text>
</comment>
<reference evidence="2 3" key="1">
    <citation type="submission" date="2017-06" db="EMBL/GenBank/DDBJ databases">
        <title>Draft Genome Sequence of Bacillus sp Strain 36R Isolated from saline sediment at Atanasia, Sonora, Mexico.</title>
        <authorList>
            <person name="Sanchez Diaz R."/>
            <person name="Quiroz Macias M.E."/>
            <person name="Ibarra Gamez J.C."/>
            <person name="Enciso Ibarra J."/>
            <person name="Gomez Gil B."/>
            <person name="Galaviz Silva L."/>
        </authorList>
    </citation>
    <scope>NUCLEOTIDE SEQUENCE [LARGE SCALE GENOMIC DNA]</scope>
    <source>
        <strain evidence="2 3">36R_ATNSAL</strain>
    </source>
</reference>
<dbReference type="GO" id="GO:0003676">
    <property type="term" value="F:nucleic acid binding"/>
    <property type="evidence" value="ECO:0007669"/>
    <property type="project" value="InterPro"/>
</dbReference>
<dbReference type="Proteomes" id="UP000228754">
    <property type="component" value="Unassembled WGS sequence"/>
</dbReference>
<dbReference type="InterPro" id="IPR036397">
    <property type="entry name" value="RNaseH_sf"/>
</dbReference>